<evidence type="ECO:0000256" key="4">
    <source>
        <dbReference type="ARBA" id="ARBA00022723"/>
    </source>
</evidence>
<dbReference type="RefSeq" id="WP_158341716.1">
    <property type="nucleotide sequence ID" value="NZ_CP033012.1"/>
</dbReference>
<keyword evidence="3 6" id="KW-0645">Protease</keyword>
<comment type="similarity">
    <text evidence="6">Belongs to the peptidase M24A family. Methionine aminopeptidase type 1 subfamily.</text>
</comment>
<feature type="binding site" evidence="6">
    <location>
        <position position="109"/>
    </location>
    <ligand>
        <name>a divalent metal cation</name>
        <dbReference type="ChEBI" id="CHEBI:60240"/>
        <label>2</label>
        <note>catalytic</note>
    </ligand>
</feature>
<feature type="binding site" evidence="6">
    <location>
        <position position="206"/>
    </location>
    <ligand>
        <name>a divalent metal cation</name>
        <dbReference type="ChEBI" id="CHEBI:60240"/>
        <label>2</label>
        <note>catalytic</note>
    </ligand>
</feature>
<dbReference type="PANTHER" id="PTHR43330:SF27">
    <property type="entry name" value="METHIONINE AMINOPEPTIDASE"/>
    <property type="match status" value="1"/>
</dbReference>
<feature type="binding site" evidence="6">
    <location>
        <position position="237"/>
    </location>
    <ligand>
        <name>a divalent metal cation</name>
        <dbReference type="ChEBI" id="CHEBI:60240"/>
        <label>1</label>
    </ligand>
</feature>
<evidence type="ECO:0000259" key="8">
    <source>
        <dbReference type="Pfam" id="PF00557"/>
    </source>
</evidence>
<dbReference type="GO" id="GO:0006508">
    <property type="term" value="P:proteolysis"/>
    <property type="evidence" value="ECO:0007669"/>
    <property type="project" value="UniProtKB-KW"/>
</dbReference>
<keyword evidence="2 6" id="KW-0031">Aminopeptidase</keyword>
<comment type="subunit">
    <text evidence="6">Monomer.</text>
</comment>
<keyword evidence="4 6" id="KW-0479">Metal-binding</keyword>
<dbReference type="Pfam" id="PF00557">
    <property type="entry name" value="Peptidase_M24"/>
    <property type="match status" value="1"/>
</dbReference>
<evidence type="ECO:0000256" key="3">
    <source>
        <dbReference type="ARBA" id="ARBA00022670"/>
    </source>
</evidence>
<feature type="binding site" evidence="6">
    <location>
        <position position="80"/>
    </location>
    <ligand>
        <name>substrate</name>
    </ligand>
</feature>
<dbReference type="EMBL" id="CP033012">
    <property type="protein sequence ID" value="QCI19310.1"/>
    <property type="molecule type" value="Genomic_DNA"/>
</dbReference>
<evidence type="ECO:0000256" key="2">
    <source>
        <dbReference type="ARBA" id="ARBA00022438"/>
    </source>
</evidence>
<dbReference type="GO" id="GO:0070006">
    <property type="term" value="F:metalloaminopeptidase activity"/>
    <property type="evidence" value="ECO:0007669"/>
    <property type="project" value="UniProtKB-UniRule"/>
</dbReference>
<dbReference type="AlphaFoldDB" id="A0A4D6XZ77"/>
<dbReference type="InterPro" id="IPR000994">
    <property type="entry name" value="Pept_M24"/>
</dbReference>
<evidence type="ECO:0000313" key="10">
    <source>
        <dbReference type="Proteomes" id="UP000298677"/>
    </source>
</evidence>
<protein>
    <recommendedName>
        <fullName evidence="6 7">Methionine aminopeptidase</fullName>
        <shortName evidence="6">MAP</shortName>
        <shortName evidence="6">MetAP</shortName>
        <ecNumber evidence="6 7">3.4.11.18</ecNumber>
    </recommendedName>
    <alternativeName>
        <fullName evidence="6">Peptidase M</fullName>
    </alternativeName>
</protein>
<evidence type="ECO:0000256" key="6">
    <source>
        <dbReference type="HAMAP-Rule" id="MF_01974"/>
    </source>
</evidence>
<dbReference type="GO" id="GO:0004239">
    <property type="term" value="F:initiator methionyl aminopeptidase activity"/>
    <property type="evidence" value="ECO:0007669"/>
    <property type="project" value="UniProtKB-UniRule"/>
</dbReference>
<evidence type="ECO:0000256" key="1">
    <source>
        <dbReference type="ARBA" id="ARBA00002521"/>
    </source>
</evidence>
<sequence>MTSTLIKTSQEIKKMRIAGKLTSEVLNMIKPFLIPGISTGEIDRICHNYIIKQQKAIPACLGYNGFPNSICTSVNDVVCHGIPNYKEYLKEGDIINIDVAVIKNGYHGDASKMFVIGKTTKQFRKLCKIAKNSLFLALKKIKPGVYSSIIGKTIQKYVESNKFSVVRNYCGHGIGKKFHEKPEILHFYNKKIAGIKIKKNMTFTVEPMINIGNHNVQCMQDGWTVKTKDHSYSAQYEHTILVTENGCEILTL</sequence>
<dbReference type="InterPro" id="IPR036005">
    <property type="entry name" value="Creatinase/aminopeptidase-like"/>
</dbReference>
<feature type="domain" description="Peptidase M24" evidence="8">
    <location>
        <begin position="13"/>
        <end position="244"/>
    </location>
</feature>
<comment type="function">
    <text evidence="1 6">Removes the N-terminal methionine from nascent proteins. The N-terminal methionine is often cleaved when the second residue in the primary sequence is small and uncharged (Met-Ala-, Cys, Gly, Pro, Ser, Thr, or Val). Requires deformylation of the N(alpha)-formylated initiator methionine before it can be hydrolyzed.</text>
</comment>
<dbReference type="InterPro" id="IPR002467">
    <property type="entry name" value="Pept_M24A_MAP1"/>
</dbReference>
<dbReference type="NCBIfam" id="TIGR00500">
    <property type="entry name" value="met_pdase_I"/>
    <property type="match status" value="1"/>
</dbReference>
<feature type="binding site" evidence="6">
    <location>
        <position position="98"/>
    </location>
    <ligand>
        <name>a divalent metal cation</name>
        <dbReference type="ChEBI" id="CHEBI:60240"/>
        <label>1</label>
    </ligand>
</feature>
<dbReference type="Proteomes" id="UP000298677">
    <property type="component" value="Chromosome"/>
</dbReference>
<dbReference type="GO" id="GO:0005829">
    <property type="term" value="C:cytosol"/>
    <property type="evidence" value="ECO:0007669"/>
    <property type="project" value="TreeGrafter"/>
</dbReference>
<reference evidence="9 10" key="1">
    <citation type="submission" date="2018-10" db="EMBL/GenBank/DDBJ databases">
        <title>Comparative functional genomics of the obligate endosymbiont Buchnera aphidicola.</title>
        <authorList>
            <person name="Chong R.A."/>
        </authorList>
    </citation>
    <scope>NUCLEOTIDE SEQUENCE [LARGE SCALE GENOMIC DNA]</scope>
    <source>
        <strain evidence="9 10">Aoe</strain>
    </source>
</reference>
<dbReference type="OrthoDB" id="9802055at2"/>
<dbReference type="CDD" id="cd01086">
    <property type="entry name" value="MetAP1"/>
    <property type="match status" value="1"/>
</dbReference>
<accession>A0A4D6XZ77</accession>
<dbReference type="PANTHER" id="PTHR43330">
    <property type="entry name" value="METHIONINE AMINOPEPTIDASE"/>
    <property type="match status" value="1"/>
</dbReference>
<feature type="binding site" evidence="6">
    <location>
        <position position="172"/>
    </location>
    <ligand>
        <name>a divalent metal cation</name>
        <dbReference type="ChEBI" id="CHEBI:60240"/>
        <label>2</label>
        <note>catalytic</note>
    </ligand>
</feature>
<gene>
    <name evidence="6 9" type="primary">map</name>
    <name evidence="9" type="ORF">D9V65_00910</name>
</gene>
<dbReference type="Gene3D" id="3.90.230.10">
    <property type="entry name" value="Creatinase/methionine aminopeptidase superfamily"/>
    <property type="match status" value="1"/>
</dbReference>
<comment type="catalytic activity">
    <reaction evidence="6 7">
        <text>Release of N-terminal amino acids, preferentially methionine, from peptides and arylamides.</text>
        <dbReference type="EC" id="3.4.11.18"/>
    </reaction>
</comment>
<feature type="binding site" evidence="6">
    <location>
        <position position="109"/>
    </location>
    <ligand>
        <name>a divalent metal cation</name>
        <dbReference type="ChEBI" id="CHEBI:60240"/>
        <label>1</label>
    </ligand>
</feature>
<evidence type="ECO:0000313" key="9">
    <source>
        <dbReference type="EMBL" id="QCI19310.1"/>
    </source>
</evidence>
<dbReference type="PROSITE" id="PS00680">
    <property type="entry name" value="MAP_1"/>
    <property type="match status" value="1"/>
</dbReference>
<dbReference type="SUPFAM" id="SSF55920">
    <property type="entry name" value="Creatinase/aminopeptidase"/>
    <property type="match status" value="1"/>
</dbReference>
<dbReference type="InterPro" id="IPR001714">
    <property type="entry name" value="Pept_M24_MAP"/>
</dbReference>
<keyword evidence="10" id="KW-1185">Reference proteome</keyword>
<dbReference type="EC" id="3.4.11.18" evidence="6 7"/>
<dbReference type="PRINTS" id="PR00599">
    <property type="entry name" value="MAPEPTIDASE"/>
</dbReference>
<keyword evidence="5 6" id="KW-0378">Hydrolase</keyword>
<dbReference type="GO" id="GO:0046872">
    <property type="term" value="F:metal ion binding"/>
    <property type="evidence" value="ECO:0007669"/>
    <property type="project" value="UniProtKB-UniRule"/>
</dbReference>
<evidence type="ECO:0000256" key="5">
    <source>
        <dbReference type="ARBA" id="ARBA00022801"/>
    </source>
</evidence>
<dbReference type="HAMAP" id="MF_01974">
    <property type="entry name" value="MetAP_1"/>
    <property type="match status" value="1"/>
</dbReference>
<name>A0A4D6XZ77_9GAMM</name>
<evidence type="ECO:0000256" key="7">
    <source>
        <dbReference type="RuleBase" id="RU003653"/>
    </source>
</evidence>
<feature type="binding site" evidence="6">
    <location>
        <position position="237"/>
    </location>
    <ligand>
        <name>a divalent metal cation</name>
        <dbReference type="ChEBI" id="CHEBI:60240"/>
        <label>2</label>
        <note>catalytic</note>
    </ligand>
</feature>
<organism evidence="9 10">
    <name type="scientific">Buchnera aphidicola</name>
    <name type="common">Anoecia oenotherae</name>
    <dbReference type="NCBI Taxonomy" id="1241833"/>
    <lineage>
        <taxon>Bacteria</taxon>
        <taxon>Pseudomonadati</taxon>
        <taxon>Pseudomonadota</taxon>
        <taxon>Gammaproteobacteria</taxon>
        <taxon>Enterobacterales</taxon>
        <taxon>Erwiniaceae</taxon>
        <taxon>Buchnera</taxon>
    </lineage>
</organism>
<feature type="binding site" evidence="6">
    <location>
        <position position="179"/>
    </location>
    <ligand>
        <name>substrate</name>
    </ligand>
</feature>
<comment type="cofactor">
    <cofactor evidence="6">
        <name>Co(2+)</name>
        <dbReference type="ChEBI" id="CHEBI:48828"/>
    </cofactor>
    <cofactor evidence="6">
        <name>Zn(2+)</name>
        <dbReference type="ChEBI" id="CHEBI:29105"/>
    </cofactor>
    <cofactor evidence="6">
        <name>Mn(2+)</name>
        <dbReference type="ChEBI" id="CHEBI:29035"/>
    </cofactor>
    <cofactor evidence="6">
        <name>Fe(2+)</name>
        <dbReference type="ChEBI" id="CHEBI:29033"/>
    </cofactor>
    <text evidence="6">Binds 2 divalent metal cations per subunit. Has a high-affinity and a low affinity metal-binding site. The true nature of the physiological cofactor is under debate. The enzyme is active with cobalt, zinc, manganese or divalent iron ions. Most likely, methionine aminopeptidases function as mononuclear Fe(2+)-metalloproteases under physiological conditions, and the catalytically relevant metal-binding site has been assigned to the histidine-containing high-affinity site.</text>
</comment>
<proteinExistence type="inferred from homology"/>